<organism evidence="2 3">
    <name type="scientific">Cochliobolus carbonum (strain 26-R-13)</name>
    <name type="common">Maize leaf spot fungus</name>
    <name type="synonym">Bipolaris zeicola</name>
    <dbReference type="NCBI Taxonomy" id="930089"/>
    <lineage>
        <taxon>Eukaryota</taxon>
        <taxon>Fungi</taxon>
        <taxon>Dikarya</taxon>
        <taxon>Ascomycota</taxon>
        <taxon>Pezizomycotina</taxon>
        <taxon>Dothideomycetes</taxon>
        <taxon>Pleosporomycetidae</taxon>
        <taxon>Pleosporales</taxon>
        <taxon>Pleosporineae</taxon>
        <taxon>Pleosporaceae</taxon>
        <taxon>Bipolaris</taxon>
    </lineage>
</organism>
<dbReference type="HOGENOM" id="CLU_1408517_0_0_1"/>
<dbReference type="RefSeq" id="XP_007712695.1">
    <property type="nucleotide sequence ID" value="XM_007714505.1"/>
</dbReference>
<dbReference type="EMBL" id="KI964619">
    <property type="protein sequence ID" value="EUC33019.1"/>
    <property type="molecule type" value="Genomic_DNA"/>
</dbReference>
<sequence length="193" mass="22419">LLMRSNWCHHGANYNTSSTPSLTTTPRLKISQYRSDKDIYVLTTQHKNKNNTNKNPEESPRKDIESITRDLELHYQALDPPARELALVRDLVNDWNDRRLLALWKCFEHHPRRPFKVVHVMGLDFGEAEMGTVIRRALRRLQRHPQKELLVVVARALHKDGNGDVVLGLEDPRYVLNCRDGEEEEEEVVVVVV</sequence>
<feature type="region of interest" description="Disordered" evidence="1">
    <location>
        <begin position="43"/>
        <end position="62"/>
    </location>
</feature>
<accession>W6YBX7</accession>
<evidence type="ECO:0000256" key="1">
    <source>
        <dbReference type="SAM" id="MobiDB-lite"/>
    </source>
</evidence>
<keyword evidence="3" id="KW-1185">Reference proteome</keyword>
<dbReference type="AlphaFoldDB" id="W6YBX7"/>
<evidence type="ECO:0000313" key="2">
    <source>
        <dbReference type="EMBL" id="EUC33019.1"/>
    </source>
</evidence>
<name>W6YBX7_COCC2</name>
<reference evidence="2 3" key="1">
    <citation type="journal article" date="2013" name="PLoS Genet.">
        <title>Comparative genome structure, secondary metabolite, and effector coding capacity across Cochliobolus pathogens.</title>
        <authorList>
            <person name="Condon B.J."/>
            <person name="Leng Y."/>
            <person name="Wu D."/>
            <person name="Bushley K.E."/>
            <person name="Ohm R.A."/>
            <person name="Otillar R."/>
            <person name="Martin J."/>
            <person name="Schackwitz W."/>
            <person name="Grimwood J."/>
            <person name="MohdZainudin N."/>
            <person name="Xue C."/>
            <person name="Wang R."/>
            <person name="Manning V.A."/>
            <person name="Dhillon B."/>
            <person name="Tu Z.J."/>
            <person name="Steffenson B.J."/>
            <person name="Salamov A."/>
            <person name="Sun H."/>
            <person name="Lowry S."/>
            <person name="LaButti K."/>
            <person name="Han J."/>
            <person name="Copeland A."/>
            <person name="Lindquist E."/>
            <person name="Barry K."/>
            <person name="Schmutz J."/>
            <person name="Baker S.E."/>
            <person name="Ciuffetti L.M."/>
            <person name="Grigoriev I.V."/>
            <person name="Zhong S."/>
            <person name="Turgeon B.G."/>
        </authorList>
    </citation>
    <scope>NUCLEOTIDE SEQUENCE [LARGE SCALE GENOMIC DNA]</scope>
    <source>
        <strain evidence="2 3">26-R-13</strain>
    </source>
</reference>
<dbReference type="GeneID" id="19154316"/>
<gene>
    <name evidence="2" type="ORF">COCCADRAFT_97139</name>
</gene>
<protein>
    <submittedName>
        <fullName evidence="2">Uncharacterized protein</fullName>
    </submittedName>
</protein>
<evidence type="ECO:0000313" key="3">
    <source>
        <dbReference type="Proteomes" id="UP000053841"/>
    </source>
</evidence>
<dbReference type="Proteomes" id="UP000053841">
    <property type="component" value="Unassembled WGS sequence"/>
</dbReference>
<feature type="non-terminal residue" evidence="2">
    <location>
        <position position="1"/>
    </location>
</feature>
<dbReference type="KEGG" id="bze:COCCADRAFT_97139"/>
<proteinExistence type="predicted"/>
<dbReference type="OrthoDB" id="3686405at2759"/>